<dbReference type="InterPro" id="IPR036770">
    <property type="entry name" value="Ankyrin_rpt-contain_sf"/>
</dbReference>
<comment type="caution">
    <text evidence="2">The sequence shown here is derived from an EMBL/GenBank/DDBJ whole genome shotgun (WGS) entry which is preliminary data.</text>
</comment>
<dbReference type="SUPFAM" id="SSF48403">
    <property type="entry name" value="Ankyrin repeat"/>
    <property type="match status" value="1"/>
</dbReference>
<name>A0A837APR2_XANVA</name>
<protein>
    <submittedName>
        <fullName evidence="2">Ankyrin</fullName>
    </submittedName>
</protein>
<accession>A0A837APR2</accession>
<dbReference type="AlphaFoldDB" id="A0A837APR2"/>
<evidence type="ECO:0000256" key="1">
    <source>
        <dbReference type="PROSITE-ProRule" id="PRU00023"/>
    </source>
</evidence>
<dbReference type="EMBL" id="AKBN01000560">
    <property type="protein sequence ID" value="KFA02305.1"/>
    <property type="molecule type" value="Genomic_DNA"/>
</dbReference>
<evidence type="ECO:0000313" key="2">
    <source>
        <dbReference type="EMBL" id="KFA02305.1"/>
    </source>
</evidence>
<sequence>MLGARAEPGTACDEQVVLAGVERLLDEEVSLDVADQRGFGPLHLAALHGLPLLVQRLLRAGADADRRDALNRTPREIAIMRGFIDVAGQFEPALPGVSLMARFLREGR</sequence>
<proteinExistence type="predicted"/>
<gene>
    <name evidence="2" type="ORF">A11K_0110430</name>
</gene>
<dbReference type="Gene3D" id="1.25.40.20">
    <property type="entry name" value="Ankyrin repeat-containing domain"/>
    <property type="match status" value="1"/>
</dbReference>
<dbReference type="PROSITE" id="PS50297">
    <property type="entry name" value="ANK_REP_REGION"/>
    <property type="match status" value="1"/>
</dbReference>
<dbReference type="Pfam" id="PF13857">
    <property type="entry name" value="Ank_5"/>
    <property type="match status" value="1"/>
</dbReference>
<dbReference type="PROSITE" id="PS50088">
    <property type="entry name" value="ANK_REPEAT"/>
    <property type="match status" value="1"/>
</dbReference>
<reference evidence="2" key="1">
    <citation type="submission" date="2012-05" db="EMBL/GenBank/DDBJ databases">
        <authorList>
            <person name="Studholme D.J."/>
            <person name="Wasukira A."/>
            <person name="Grant M."/>
        </authorList>
    </citation>
    <scope>NUCLEOTIDE SEQUENCE [LARGE SCALE GENOMIC DNA]</scope>
    <source>
        <strain evidence="2">NCPPB 890</strain>
    </source>
</reference>
<feature type="repeat" description="ANK" evidence="1">
    <location>
        <begin position="37"/>
        <end position="69"/>
    </location>
</feature>
<keyword evidence="1" id="KW-0040">ANK repeat</keyword>
<organism evidence="2">
    <name type="scientific">Xanthomonas vasicola pv. vasculorum NCPPB 890</name>
    <dbReference type="NCBI Taxonomy" id="1184265"/>
    <lineage>
        <taxon>Bacteria</taxon>
        <taxon>Pseudomonadati</taxon>
        <taxon>Pseudomonadota</taxon>
        <taxon>Gammaproteobacteria</taxon>
        <taxon>Lysobacterales</taxon>
        <taxon>Lysobacteraceae</taxon>
        <taxon>Xanthomonas</taxon>
    </lineage>
</organism>
<dbReference type="InterPro" id="IPR002110">
    <property type="entry name" value="Ankyrin_rpt"/>
</dbReference>